<keyword evidence="5 6" id="KW-0472">Membrane</keyword>
<evidence type="ECO:0000256" key="1">
    <source>
        <dbReference type="ARBA" id="ARBA00004651"/>
    </source>
</evidence>
<name>A0AAW7I123_9GAMM</name>
<feature type="transmembrane region" description="Helical" evidence="6">
    <location>
        <begin position="42"/>
        <end position="62"/>
    </location>
</feature>
<evidence type="ECO:0000259" key="7">
    <source>
        <dbReference type="Pfam" id="PF01292"/>
    </source>
</evidence>
<comment type="subcellular location">
    <subcellularLocation>
        <location evidence="1">Cell membrane</location>
        <topology evidence="1">Multi-pass membrane protein</topology>
    </subcellularLocation>
</comment>
<dbReference type="InterPro" id="IPR016174">
    <property type="entry name" value="Di-haem_cyt_TM"/>
</dbReference>
<organism evidence="8 9">
    <name type="scientific">Aeromonas bestiarum</name>
    <dbReference type="NCBI Taxonomy" id="105751"/>
    <lineage>
        <taxon>Bacteria</taxon>
        <taxon>Pseudomonadati</taxon>
        <taxon>Pseudomonadota</taxon>
        <taxon>Gammaproteobacteria</taxon>
        <taxon>Aeromonadales</taxon>
        <taxon>Aeromonadaceae</taxon>
        <taxon>Aeromonas</taxon>
    </lineage>
</organism>
<feature type="transmembrane region" description="Helical" evidence="6">
    <location>
        <begin position="101"/>
        <end position="119"/>
    </location>
</feature>
<reference evidence="8" key="1">
    <citation type="submission" date="2023-08" db="EMBL/GenBank/DDBJ databases">
        <title>WGS of Aeromonas isolates.</title>
        <authorList>
            <person name="Lee H."/>
        </authorList>
    </citation>
    <scope>NUCLEOTIDE SEQUENCE</scope>
    <source>
        <strain evidence="8">SL22</strain>
    </source>
</reference>
<protein>
    <submittedName>
        <fullName evidence="8">Cytochrome b/b6 domain-containing protein</fullName>
    </submittedName>
</protein>
<dbReference type="GO" id="GO:0020037">
    <property type="term" value="F:heme binding"/>
    <property type="evidence" value="ECO:0007669"/>
    <property type="project" value="TreeGrafter"/>
</dbReference>
<evidence type="ECO:0000313" key="8">
    <source>
        <dbReference type="EMBL" id="MDM5141909.1"/>
    </source>
</evidence>
<evidence type="ECO:0000313" key="9">
    <source>
        <dbReference type="Proteomes" id="UP001168216"/>
    </source>
</evidence>
<dbReference type="RefSeq" id="WP_103472746.1">
    <property type="nucleotide sequence ID" value="NZ_JAOPLV010000011.1"/>
</dbReference>
<dbReference type="GO" id="GO:0005886">
    <property type="term" value="C:plasma membrane"/>
    <property type="evidence" value="ECO:0007669"/>
    <property type="project" value="UniProtKB-SubCell"/>
</dbReference>
<gene>
    <name evidence="8" type="ORF">OB959_19260</name>
</gene>
<dbReference type="Pfam" id="PF01292">
    <property type="entry name" value="Ni_hydr_CYTB"/>
    <property type="match status" value="1"/>
</dbReference>
<dbReference type="SUPFAM" id="SSF81342">
    <property type="entry name" value="Transmembrane di-heme cytochromes"/>
    <property type="match status" value="1"/>
</dbReference>
<evidence type="ECO:0000256" key="3">
    <source>
        <dbReference type="ARBA" id="ARBA00022692"/>
    </source>
</evidence>
<feature type="transmembrane region" description="Helical" evidence="6">
    <location>
        <begin position="139"/>
        <end position="157"/>
    </location>
</feature>
<dbReference type="InterPro" id="IPR011577">
    <property type="entry name" value="Cyt_b561_bac/Ni-Hgenase"/>
</dbReference>
<dbReference type="InterPro" id="IPR051542">
    <property type="entry name" value="Hydrogenase_cytochrome"/>
</dbReference>
<dbReference type="Gene3D" id="1.20.950.20">
    <property type="entry name" value="Transmembrane di-heme cytochromes, Chain C"/>
    <property type="match status" value="1"/>
</dbReference>
<evidence type="ECO:0000256" key="5">
    <source>
        <dbReference type="ARBA" id="ARBA00023136"/>
    </source>
</evidence>
<evidence type="ECO:0000256" key="6">
    <source>
        <dbReference type="SAM" id="Phobius"/>
    </source>
</evidence>
<dbReference type="PANTHER" id="PTHR30485:SF2">
    <property type="entry name" value="BLL0597 PROTEIN"/>
    <property type="match status" value="1"/>
</dbReference>
<accession>A0AAW7I123</accession>
<dbReference type="Proteomes" id="UP001168216">
    <property type="component" value="Unassembled WGS sequence"/>
</dbReference>
<proteinExistence type="predicted"/>
<dbReference type="GO" id="GO:0009055">
    <property type="term" value="F:electron transfer activity"/>
    <property type="evidence" value="ECO:0007669"/>
    <property type="project" value="InterPro"/>
</dbReference>
<dbReference type="AlphaFoldDB" id="A0AAW7I123"/>
<dbReference type="EMBL" id="JAOPLV010000011">
    <property type="protein sequence ID" value="MDM5141909.1"/>
    <property type="molecule type" value="Genomic_DNA"/>
</dbReference>
<keyword evidence="2" id="KW-1003">Cell membrane</keyword>
<dbReference type="GO" id="GO:0022904">
    <property type="term" value="P:respiratory electron transport chain"/>
    <property type="evidence" value="ECO:0007669"/>
    <property type="project" value="InterPro"/>
</dbReference>
<keyword evidence="3 6" id="KW-0812">Transmembrane</keyword>
<comment type="caution">
    <text evidence="8">The sequence shown here is derived from an EMBL/GenBank/DDBJ whole genome shotgun (WGS) entry which is preliminary data.</text>
</comment>
<keyword evidence="4 6" id="KW-1133">Transmembrane helix</keyword>
<evidence type="ECO:0000256" key="4">
    <source>
        <dbReference type="ARBA" id="ARBA00022989"/>
    </source>
</evidence>
<evidence type="ECO:0000256" key="2">
    <source>
        <dbReference type="ARBA" id="ARBA00022475"/>
    </source>
</evidence>
<dbReference type="PANTHER" id="PTHR30485">
    <property type="entry name" value="NI/FE-HYDROGENASE 1 B-TYPE CYTOCHROME SUBUNIT"/>
    <property type="match status" value="1"/>
</dbReference>
<sequence>MPSKKAEPFHWDSLVRLTHWGVAAACIGNLWLNEAGEEWHEWLGYAAMALISLRLVWGLSFARGHARLRALIPSRADFRQQAVELRERTPATPGHHGSGKLAVWALWLTVLATAGSGWFQNTELGFELGADDWHLWCTWALQGLIALHLTALAFTSWRQRSNLVARMLPAVRGARPQQAPARQDQHS</sequence>
<feature type="domain" description="Cytochrome b561 bacterial/Ni-hydrogenase" evidence="7">
    <location>
        <begin position="10"/>
        <end position="169"/>
    </location>
</feature>